<dbReference type="EMBL" id="CP042433">
    <property type="protein sequence ID" value="QEC56946.1"/>
    <property type="molecule type" value="Genomic_DNA"/>
</dbReference>
<keyword evidence="1" id="KW-0175">Coiled coil</keyword>
<dbReference type="OrthoDB" id="680442at2"/>
<accession>A0A5B8UKI2</accession>
<feature type="coiled-coil region" evidence="1">
    <location>
        <begin position="159"/>
        <end position="324"/>
    </location>
</feature>
<keyword evidence="2" id="KW-1133">Transmembrane helix</keyword>
<keyword evidence="2" id="KW-0472">Membrane</keyword>
<reference evidence="3 4" key="1">
    <citation type="journal article" date="2015" name="Int. J. Syst. Evol. Microbiol.">
        <title>Flavisolibacter ginsenosidimutans sp. nov., with ginsenoside-converting activity isolated from soil used for cultivating ginseng.</title>
        <authorList>
            <person name="Zhao Y."/>
            <person name="Liu Q."/>
            <person name="Kang M.S."/>
            <person name="Jin F."/>
            <person name="Yu H."/>
            <person name="Im W.T."/>
        </authorList>
    </citation>
    <scope>NUCLEOTIDE SEQUENCE [LARGE SCALE GENOMIC DNA]</scope>
    <source>
        <strain evidence="3 4">Gsoil 636</strain>
    </source>
</reference>
<feature type="transmembrane region" description="Helical" evidence="2">
    <location>
        <begin position="20"/>
        <end position="44"/>
    </location>
</feature>
<dbReference type="RefSeq" id="WP_146788693.1">
    <property type="nucleotide sequence ID" value="NZ_BAABIO010000003.1"/>
</dbReference>
<dbReference type="AlphaFoldDB" id="A0A5B8UKI2"/>
<evidence type="ECO:0000313" key="3">
    <source>
        <dbReference type="EMBL" id="QEC56946.1"/>
    </source>
</evidence>
<evidence type="ECO:0000256" key="2">
    <source>
        <dbReference type="SAM" id="Phobius"/>
    </source>
</evidence>
<dbReference type="Proteomes" id="UP000321204">
    <property type="component" value="Chromosome"/>
</dbReference>
<organism evidence="3 4">
    <name type="scientific">Flavisolibacter ginsenosidimutans</name>
    <dbReference type="NCBI Taxonomy" id="661481"/>
    <lineage>
        <taxon>Bacteria</taxon>
        <taxon>Pseudomonadati</taxon>
        <taxon>Bacteroidota</taxon>
        <taxon>Chitinophagia</taxon>
        <taxon>Chitinophagales</taxon>
        <taxon>Chitinophagaceae</taxon>
        <taxon>Flavisolibacter</taxon>
    </lineage>
</organism>
<dbReference type="KEGG" id="fgg:FSB75_13900"/>
<sequence length="327" mass="38535">MQKSLSLSANHFFHANCMYLLATPFTFLEIAVFGIAVIAFLLAVRFFIASQKRLEGLFPERRKKETHFNIGIDRDGFIVPTGKPRKGFSEREERRNTETKQEIKELRDMVQLQQLELTRALRQLESLNDSREGGLFKNEDDFEEDDYDKGRDAEDDFLVEELRSQLARKESEIRELRQQAELNQKLQMHFEEVQSGYEELQHKVQKMEQQAWQSAELSIKIDGLEQATEQLEKTLHKKEEKVRELSAENGRLHELLNNTEDKLSEANLQRQQLIKKVQFLEEINSDIQQMSEANRKLKTELRRVAELESMLNLITEERDALLKRRRV</sequence>
<evidence type="ECO:0000256" key="1">
    <source>
        <dbReference type="SAM" id="Coils"/>
    </source>
</evidence>
<protein>
    <submittedName>
        <fullName evidence="3">Uncharacterized protein</fullName>
    </submittedName>
</protein>
<name>A0A5B8UKI2_9BACT</name>
<evidence type="ECO:0000313" key="4">
    <source>
        <dbReference type="Proteomes" id="UP000321204"/>
    </source>
</evidence>
<feature type="coiled-coil region" evidence="1">
    <location>
        <begin position="89"/>
        <end position="130"/>
    </location>
</feature>
<proteinExistence type="predicted"/>
<keyword evidence="2" id="KW-0812">Transmembrane</keyword>
<gene>
    <name evidence="3" type="ORF">FSB75_13900</name>
</gene>
<keyword evidence="4" id="KW-1185">Reference proteome</keyword>